<organism evidence="9 10">
    <name type="scientific">Terfezia boudieri ATCC MYA-4762</name>
    <dbReference type="NCBI Taxonomy" id="1051890"/>
    <lineage>
        <taxon>Eukaryota</taxon>
        <taxon>Fungi</taxon>
        <taxon>Dikarya</taxon>
        <taxon>Ascomycota</taxon>
        <taxon>Pezizomycotina</taxon>
        <taxon>Pezizomycetes</taxon>
        <taxon>Pezizales</taxon>
        <taxon>Pezizaceae</taxon>
        <taxon>Terfezia</taxon>
    </lineage>
</organism>
<dbReference type="EMBL" id="ML121557">
    <property type="protein sequence ID" value="RPB21787.1"/>
    <property type="molecule type" value="Genomic_DNA"/>
</dbReference>
<dbReference type="PROSITE" id="PS51180">
    <property type="entry name" value="BRO1"/>
    <property type="match status" value="1"/>
</dbReference>
<name>A0A3N4LFY0_9PEZI</name>
<evidence type="ECO:0000256" key="7">
    <source>
        <dbReference type="SAM" id="MobiDB-lite"/>
    </source>
</evidence>
<dbReference type="SMART" id="SM01041">
    <property type="entry name" value="BRO1"/>
    <property type="match status" value="1"/>
</dbReference>
<feature type="coiled-coil region" evidence="6">
    <location>
        <begin position="386"/>
        <end position="441"/>
    </location>
</feature>
<dbReference type="CDD" id="cd09237">
    <property type="entry name" value="V_ScBro1_like"/>
    <property type="match status" value="1"/>
</dbReference>
<protein>
    <recommendedName>
        <fullName evidence="5">BRO domain-containing protein 1</fullName>
    </recommendedName>
</protein>
<dbReference type="InterPro" id="IPR025304">
    <property type="entry name" value="ALIX_V_dom"/>
</dbReference>
<dbReference type="GO" id="GO:0005768">
    <property type="term" value="C:endosome"/>
    <property type="evidence" value="ECO:0007669"/>
    <property type="project" value="UniProtKB-SubCell"/>
</dbReference>
<dbReference type="Pfam" id="PF13949">
    <property type="entry name" value="ALIX_LYPXL_bnd"/>
    <property type="match status" value="1"/>
</dbReference>
<evidence type="ECO:0000313" key="9">
    <source>
        <dbReference type="EMBL" id="RPB21787.1"/>
    </source>
</evidence>
<comment type="subcellular location">
    <subcellularLocation>
        <location evidence="2">Cytoplasm</location>
    </subcellularLocation>
    <subcellularLocation>
        <location evidence="1">Endosome</location>
    </subcellularLocation>
</comment>
<evidence type="ECO:0000256" key="1">
    <source>
        <dbReference type="ARBA" id="ARBA00004177"/>
    </source>
</evidence>
<evidence type="ECO:0000256" key="3">
    <source>
        <dbReference type="ARBA" id="ARBA00022490"/>
    </source>
</evidence>
<feature type="compositionally biased region" description="Low complexity" evidence="7">
    <location>
        <begin position="1007"/>
        <end position="1024"/>
    </location>
</feature>
<proteinExistence type="predicted"/>
<dbReference type="Pfam" id="PF03097">
    <property type="entry name" value="BRO1"/>
    <property type="match status" value="1"/>
</dbReference>
<feature type="compositionally biased region" description="Low complexity" evidence="7">
    <location>
        <begin position="799"/>
        <end position="812"/>
    </location>
</feature>
<feature type="region of interest" description="Disordered" evidence="7">
    <location>
        <begin position="791"/>
        <end position="1035"/>
    </location>
</feature>
<keyword evidence="3" id="KW-0963">Cytoplasm</keyword>
<dbReference type="InterPro" id="IPR038499">
    <property type="entry name" value="BRO1_sf"/>
</dbReference>
<keyword evidence="6" id="KW-0175">Coiled coil</keyword>
<evidence type="ECO:0000256" key="6">
    <source>
        <dbReference type="SAM" id="Coils"/>
    </source>
</evidence>
<keyword evidence="10" id="KW-1185">Reference proteome</keyword>
<dbReference type="Proteomes" id="UP000267821">
    <property type="component" value="Unassembled WGS sequence"/>
</dbReference>
<dbReference type="PANTHER" id="PTHR23030:SF30">
    <property type="entry name" value="TYROSINE-PROTEIN PHOSPHATASE NON-RECEPTOR TYPE 23"/>
    <property type="match status" value="1"/>
</dbReference>
<dbReference type="GO" id="GO:0043328">
    <property type="term" value="P:protein transport to vacuole involved in ubiquitin-dependent protein catabolic process via the multivesicular body sorting pathway"/>
    <property type="evidence" value="ECO:0007669"/>
    <property type="project" value="TreeGrafter"/>
</dbReference>
<reference evidence="9 10" key="1">
    <citation type="journal article" date="2018" name="Nat. Ecol. Evol.">
        <title>Pezizomycetes genomes reveal the molecular basis of ectomycorrhizal truffle lifestyle.</title>
        <authorList>
            <person name="Murat C."/>
            <person name="Payen T."/>
            <person name="Noel B."/>
            <person name="Kuo A."/>
            <person name="Morin E."/>
            <person name="Chen J."/>
            <person name="Kohler A."/>
            <person name="Krizsan K."/>
            <person name="Balestrini R."/>
            <person name="Da Silva C."/>
            <person name="Montanini B."/>
            <person name="Hainaut M."/>
            <person name="Levati E."/>
            <person name="Barry K.W."/>
            <person name="Belfiori B."/>
            <person name="Cichocki N."/>
            <person name="Clum A."/>
            <person name="Dockter R.B."/>
            <person name="Fauchery L."/>
            <person name="Guy J."/>
            <person name="Iotti M."/>
            <person name="Le Tacon F."/>
            <person name="Lindquist E.A."/>
            <person name="Lipzen A."/>
            <person name="Malagnac F."/>
            <person name="Mello A."/>
            <person name="Molinier V."/>
            <person name="Miyauchi S."/>
            <person name="Poulain J."/>
            <person name="Riccioni C."/>
            <person name="Rubini A."/>
            <person name="Sitrit Y."/>
            <person name="Splivallo R."/>
            <person name="Traeger S."/>
            <person name="Wang M."/>
            <person name="Zifcakova L."/>
            <person name="Wipf D."/>
            <person name="Zambonelli A."/>
            <person name="Paolocci F."/>
            <person name="Nowrousian M."/>
            <person name="Ottonello S."/>
            <person name="Baldrian P."/>
            <person name="Spatafora J.W."/>
            <person name="Henrissat B."/>
            <person name="Nagy L.G."/>
            <person name="Aury J.M."/>
            <person name="Wincker P."/>
            <person name="Grigoriev I.V."/>
            <person name="Bonfante P."/>
            <person name="Martin F.M."/>
        </authorList>
    </citation>
    <scope>NUCLEOTIDE SEQUENCE [LARGE SCALE GENOMIC DNA]</scope>
    <source>
        <strain evidence="9 10">ATCC MYA-4762</strain>
    </source>
</reference>
<feature type="compositionally biased region" description="Polar residues" evidence="7">
    <location>
        <begin position="899"/>
        <end position="913"/>
    </location>
</feature>
<dbReference type="STRING" id="1051890.A0A3N4LFY0"/>
<dbReference type="Gene3D" id="1.25.40.280">
    <property type="entry name" value="alix/aip1 like domains"/>
    <property type="match status" value="1"/>
</dbReference>
<dbReference type="OrthoDB" id="2141925at2759"/>
<dbReference type="Gene3D" id="1.20.120.560">
    <property type="entry name" value="alix/aip1 in complex with the ypdl late domain"/>
    <property type="match status" value="1"/>
</dbReference>
<accession>A0A3N4LFY0</accession>
<feature type="compositionally biased region" description="Low complexity" evidence="7">
    <location>
        <begin position="869"/>
        <end position="883"/>
    </location>
</feature>
<dbReference type="CDD" id="cd09242">
    <property type="entry name" value="BRO1_ScBro1_like"/>
    <property type="match status" value="1"/>
</dbReference>
<gene>
    <name evidence="9" type="ORF">L211DRAFT_789860</name>
</gene>
<evidence type="ECO:0000256" key="5">
    <source>
        <dbReference type="ARBA" id="ARBA00041284"/>
    </source>
</evidence>
<dbReference type="InParanoid" id="A0A3N4LFY0"/>
<dbReference type="InterPro" id="IPR004328">
    <property type="entry name" value="BRO1_dom"/>
</dbReference>
<keyword evidence="4" id="KW-0967">Endosome</keyword>
<sequence length="1035" mass="116015">MLVQSPTLSCPLKTTTEIDWITPLKKYIRATYGDPERYNEECATLNRLRQDMRGAGKDSASGRDLLYRYYGQLELLDLRFPIDENHIKISFTWFDAFTHKQTSQFSLAFEKASIIFNISAVLSCHGSNQNRSEDFGLKSAYHSFQASAGMFTYINENFLHAPSTDLSRDTIKTLINIMLAQAQEVFLEKQMSDGGKKPSMLAKMAAQAALLYTQSVEGVQENANKGVFEKVWLLVCQVKQFYMSSLSQFLQGQGDKSTGSHGAAISRLIIAEREAKEALRAANAFPHNPPANSNLSAETGTVLVEIVKRHLSIVQEKLNEFIKENDFIYHQGVPNEAALPVIPKMAAAKAIPVQELYAGQDMQRIIGPDIFSKIVPMSVTESASLYDEEKAKLVRAETEKADLANAEMVAALDYLKLPGAIKLLKQSLENKELELDEEFRQWCEEMSMECPEGLDRIFDGLKQQKKRIAEILDISSRNLDTEESVCEKMRAKYLDSWSQQPSARLTITLRDDIRNYREAIDAAVGSDNQLFNQYRGVRDDIEAMRLAGLNGPDDEEDLFRSAIDRVRVSSGASSSGPDSGRSETLLDVDDGEGNHTVLEQIQVVEELLKKLGMIKRERTTLLKDLKEKVMADDISNVLILNKKSIQSQENQIFQQELDKFRPHQNRLLQMAHKQAALMKELTLAYGDLLQDKRIRAEQNKYESLSRQRNSVLTKFKKTHQAFLDITAGLGKATEFYREMKDTVESLEKNVETFVTNRRTEGASLLAQIESDKGSADADREQRRLQELMDRMSVNPPTGAQKPPAKVPQKPSPLQAIPAGTGKAATPQPPTPVQMQATSPPPTPRYTPHASGQYYASQTPPPPPPPPPAQQQNPSYPQYAQPQQLNGQYGMPQDVRRGSYSYNQMANPMQSRPTAYQLPGSMPRRESHSHTMPAMPSSPPPTQGHMQYQPSHYPPGQYQQNYGSHPQYVPGAYAPPPPPPGPPPQGQMNARPTYTQQGYPQPPPPGQPGHYYPQQQHQPPSQQQGADPWQGLSNWR</sequence>
<dbReference type="Gene3D" id="1.20.140.50">
    <property type="entry name" value="alix/aip1 like domains"/>
    <property type="match status" value="1"/>
</dbReference>
<feature type="compositionally biased region" description="Pro residues" evidence="7">
    <location>
        <begin position="972"/>
        <end position="984"/>
    </location>
</feature>
<feature type="domain" description="BRO1" evidence="8">
    <location>
        <begin position="6"/>
        <end position="408"/>
    </location>
</feature>
<feature type="compositionally biased region" description="Pro residues" evidence="7">
    <location>
        <begin position="858"/>
        <end position="868"/>
    </location>
</feature>
<evidence type="ECO:0000313" key="10">
    <source>
        <dbReference type="Proteomes" id="UP000267821"/>
    </source>
</evidence>
<evidence type="ECO:0000256" key="2">
    <source>
        <dbReference type="ARBA" id="ARBA00004496"/>
    </source>
</evidence>
<dbReference type="AlphaFoldDB" id="A0A3N4LFY0"/>
<dbReference type="FunCoup" id="A0A3N4LFY0">
    <property type="interactions" value="74"/>
</dbReference>
<dbReference type="PANTHER" id="PTHR23030">
    <property type="entry name" value="PCD6 INTERACTING PROTEIN-RELATED"/>
    <property type="match status" value="1"/>
</dbReference>
<evidence type="ECO:0000259" key="8">
    <source>
        <dbReference type="PROSITE" id="PS51180"/>
    </source>
</evidence>
<evidence type="ECO:0000256" key="4">
    <source>
        <dbReference type="ARBA" id="ARBA00022753"/>
    </source>
</evidence>